<dbReference type="InterPro" id="IPR018314">
    <property type="entry name" value="RsmB/NOL1/NOP2-like_CS"/>
</dbReference>
<dbReference type="InterPro" id="IPR049560">
    <property type="entry name" value="MeTrfase_RsmB-F_NOP2_cat"/>
</dbReference>
<comment type="similarity">
    <text evidence="3 14">Belongs to the class I-like SAM-binding methyltransferase superfamily. RsmB/NOP family.</text>
</comment>
<sequence length="468" mass="50475">MNQAPRKTHPSRPANASTQGPSLAEQLVAVARALQDVRQGQSARAVLGEVDAPLRAGVQALLMDVLRVLGTAEAVRTELAARKPAAAADALLCTALALLLPDTPRYDGFTLVNQAVEAAKKRSATRAQSNFINGCLRTFLRERDDLLLAVAADPVAKYNHPQWWLARLKKDYPKDWQAIIDANNAQAPMALRVNLQRCSRPDYLALLEQAGIDAVAGVGDAGIVLVKAVPVEQLPRFADGWVSVQDSAAQMAAPLLLKGLQPHDGATLHVLDACAAPGGKTAHLLESDPAAPTAMDVVALEIDAKRAERIGSTLQRLGLKADVVVASASDVASWLPMVQARHRMQQFDAILLDAPCSASGIVRRQPDVRWLRRSSDIAQLAAIQRQLLEALWPLVAPGGRLLYCTCSVFHEEGEEQIARFLQAWPEAKRLAAPGHLLPQHRDAVDNSPGTLAQDHDGFYYALLQKPLG</sequence>
<feature type="binding site" evidence="14">
    <location>
        <begin position="274"/>
        <end position="280"/>
    </location>
    <ligand>
        <name>S-adenosyl-L-methionine</name>
        <dbReference type="ChEBI" id="CHEBI:59789"/>
    </ligand>
</feature>
<feature type="binding site" evidence="14">
    <location>
        <position position="330"/>
    </location>
    <ligand>
        <name>S-adenosyl-L-methionine</name>
        <dbReference type="ChEBI" id="CHEBI:59789"/>
    </ligand>
</feature>
<dbReference type="PROSITE" id="PS51686">
    <property type="entry name" value="SAM_MT_RSMB_NOP"/>
    <property type="match status" value="1"/>
</dbReference>
<keyword evidence="9 14" id="KW-0949">S-adenosyl-L-methionine</keyword>
<feature type="active site" description="Nucleophile" evidence="14">
    <location>
        <position position="406"/>
    </location>
</feature>
<comment type="subcellular location">
    <subcellularLocation>
        <location evidence="2">Cytoplasm</location>
    </subcellularLocation>
</comment>
<dbReference type="PANTHER" id="PTHR22807:SF61">
    <property type="entry name" value="NOL1_NOP2_SUN FAMILY PROTEIN _ ANTITERMINATION NUSB DOMAIN-CONTAINING PROTEIN"/>
    <property type="match status" value="1"/>
</dbReference>
<dbReference type="InterPro" id="IPR001678">
    <property type="entry name" value="MeTrfase_RsmB-F_NOP2_dom"/>
</dbReference>
<evidence type="ECO:0000313" key="17">
    <source>
        <dbReference type="EMBL" id="MBB6579292.1"/>
    </source>
</evidence>
<keyword evidence="10 14" id="KW-0694">RNA-binding</keyword>
<evidence type="ECO:0000256" key="14">
    <source>
        <dbReference type="PROSITE-ProRule" id="PRU01023"/>
    </source>
</evidence>
<accession>A0ABR6RJG7</accession>
<dbReference type="Pfam" id="PF22458">
    <property type="entry name" value="RsmF-B_ferredox"/>
    <property type="match status" value="1"/>
</dbReference>
<dbReference type="PROSITE" id="PS01153">
    <property type="entry name" value="NOL1_NOP2_SUN"/>
    <property type="match status" value="1"/>
</dbReference>
<evidence type="ECO:0000256" key="12">
    <source>
        <dbReference type="ARBA" id="ARBA00031088"/>
    </source>
</evidence>
<evidence type="ECO:0000256" key="5">
    <source>
        <dbReference type="ARBA" id="ARBA00022490"/>
    </source>
</evidence>
<proteinExistence type="inferred from homology"/>
<evidence type="ECO:0000313" key="18">
    <source>
        <dbReference type="Proteomes" id="UP000562492"/>
    </source>
</evidence>
<dbReference type="InterPro" id="IPR006027">
    <property type="entry name" value="NusB_RsmB_TIM44"/>
</dbReference>
<feature type="domain" description="SAM-dependent MTase RsmB/NOP-type" evidence="16">
    <location>
        <begin position="179"/>
        <end position="466"/>
    </location>
</feature>
<dbReference type="Gene3D" id="1.10.940.10">
    <property type="entry name" value="NusB-like"/>
    <property type="match status" value="1"/>
</dbReference>
<keyword evidence="6" id="KW-0698">rRNA processing</keyword>
<evidence type="ECO:0000259" key="16">
    <source>
        <dbReference type="PROSITE" id="PS51686"/>
    </source>
</evidence>
<dbReference type="InterPro" id="IPR035926">
    <property type="entry name" value="NusB-like_sf"/>
</dbReference>
<evidence type="ECO:0000256" key="3">
    <source>
        <dbReference type="ARBA" id="ARBA00007494"/>
    </source>
</evidence>
<gene>
    <name evidence="17" type="ORF">HNP33_003402</name>
</gene>
<keyword evidence="8 14" id="KW-0808">Transferase</keyword>
<evidence type="ECO:0000256" key="6">
    <source>
        <dbReference type="ARBA" id="ARBA00022552"/>
    </source>
</evidence>
<evidence type="ECO:0000256" key="11">
    <source>
        <dbReference type="ARBA" id="ARBA00030399"/>
    </source>
</evidence>
<feature type="compositionally biased region" description="Basic residues" evidence="15">
    <location>
        <begin position="1"/>
        <end position="10"/>
    </location>
</feature>
<dbReference type="InterPro" id="IPR004573">
    <property type="entry name" value="rRNA_ssu_MeTfrase_B"/>
</dbReference>
<evidence type="ECO:0000256" key="13">
    <source>
        <dbReference type="ARBA" id="ARBA00047283"/>
    </source>
</evidence>
<feature type="binding site" evidence="14">
    <location>
        <position position="301"/>
    </location>
    <ligand>
        <name>S-adenosyl-L-methionine</name>
        <dbReference type="ChEBI" id="CHEBI:59789"/>
    </ligand>
</feature>
<keyword evidence="5" id="KW-0963">Cytoplasm</keyword>
<feature type="region of interest" description="Disordered" evidence="15">
    <location>
        <begin position="1"/>
        <end position="21"/>
    </location>
</feature>
<name>A0ABR6RJG7_9BURK</name>
<evidence type="ECO:0000256" key="9">
    <source>
        <dbReference type="ARBA" id="ARBA00022691"/>
    </source>
</evidence>
<comment type="caution">
    <text evidence="17">The sequence shown here is derived from an EMBL/GenBank/DDBJ whole genome shotgun (WGS) entry which is preliminary data.</text>
</comment>
<dbReference type="Pfam" id="PF01189">
    <property type="entry name" value="Methyltr_RsmB-F"/>
    <property type="match status" value="1"/>
</dbReference>
<dbReference type="Gene3D" id="3.30.70.1170">
    <property type="entry name" value="Sun protein, domain 3"/>
    <property type="match status" value="1"/>
</dbReference>
<evidence type="ECO:0000256" key="4">
    <source>
        <dbReference type="ARBA" id="ARBA00012140"/>
    </source>
</evidence>
<evidence type="ECO:0000256" key="8">
    <source>
        <dbReference type="ARBA" id="ARBA00022679"/>
    </source>
</evidence>
<protein>
    <recommendedName>
        <fullName evidence="4">16S rRNA (cytosine(967)-C(5))-methyltransferase</fullName>
        <ecNumber evidence="4">2.1.1.176</ecNumber>
    </recommendedName>
    <alternativeName>
        <fullName evidence="11">16S rRNA m5C967 methyltransferase</fullName>
    </alternativeName>
    <alternativeName>
        <fullName evidence="12">rRNA (cytosine-C(5)-)-methyltransferase RsmB</fullName>
    </alternativeName>
</protein>
<evidence type="ECO:0000256" key="2">
    <source>
        <dbReference type="ARBA" id="ARBA00004496"/>
    </source>
</evidence>
<dbReference type="PANTHER" id="PTHR22807">
    <property type="entry name" value="NOP2 YEAST -RELATED NOL1/NOP2/FMU SUN DOMAIN-CONTAINING"/>
    <property type="match status" value="1"/>
</dbReference>
<dbReference type="GO" id="GO:0032259">
    <property type="term" value="P:methylation"/>
    <property type="evidence" value="ECO:0007669"/>
    <property type="project" value="UniProtKB-KW"/>
</dbReference>
<dbReference type="CDD" id="cd02440">
    <property type="entry name" value="AdoMet_MTases"/>
    <property type="match status" value="1"/>
</dbReference>
<dbReference type="SUPFAM" id="SSF53335">
    <property type="entry name" value="S-adenosyl-L-methionine-dependent methyltransferases"/>
    <property type="match status" value="1"/>
</dbReference>
<dbReference type="SUPFAM" id="SSF48013">
    <property type="entry name" value="NusB-like"/>
    <property type="match status" value="1"/>
</dbReference>
<keyword evidence="7 14" id="KW-0489">Methyltransferase</keyword>
<dbReference type="PRINTS" id="PR02008">
    <property type="entry name" value="RCMTFAMILY"/>
</dbReference>
<dbReference type="EC" id="2.1.1.176" evidence="4"/>
<keyword evidence="18" id="KW-1185">Reference proteome</keyword>
<dbReference type="Proteomes" id="UP000562492">
    <property type="component" value="Unassembled WGS sequence"/>
</dbReference>
<dbReference type="GO" id="GO:0008168">
    <property type="term" value="F:methyltransferase activity"/>
    <property type="evidence" value="ECO:0007669"/>
    <property type="project" value="UniProtKB-KW"/>
</dbReference>
<feature type="binding site" evidence="14">
    <location>
        <position position="353"/>
    </location>
    <ligand>
        <name>S-adenosyl-L-methionine</name>
        <dbReference type="ChEBI" id="CHEBI:59789"/>
    </ligand>
</feature>
<dbReference type="NCBIfam" id="NF008149">
    <property type="entry name" value="PRK10901.1"/>
    <property type="match status" value="1"/>
</dbReference>
<dbReference type="Pfam" id="PF01029">
    <property type="entry name" value="NusB"/>
    <property type="match status" value="1"/>
</dbReference>
<dbReference type="Gene3D" id="3.40.50.150">
    <property type="entry name" value="Vaccinia Virus protein VP39"/>
    <property type="match status" value="1"/>
</dbReference>
<dbReference type="InterPro" id="IPR023267">
    <property type="entry name" value="RCMT"/>
</dbReference>
<evidence type="ECO:0000256" key="1">
    <source>
        <dbReference type="ARBA" id="ARBA00002724"/>
    </source>
</evidence>
<dbReference type="InterPro" id="IPR029063">
    <property type="entry name" value="SAM-dependent_MTases_sf"/>
</dbReference>
<evidence type="ECO:0000256" key="15">
    <source>
        <dbReference type="SAM" id="MobiDB-lite"/>
    </source>
</evidence>
<comment type="function">
    <text evidence="1">Specifically methylates the cytosine at position 967 (m5C967) of 16S rRNA.</text>
</comment>
<dbReference type="RefSeq" id="WP_184710547.1">
    <property type="nucleotide sequence ID" value="NZ_JACHKZ010000026.1"/>
</dbReference>
<dbReference type="NCBIfam" id="TIGR00563">
    <property type="entry name" value="rsmB"/>
    <property type="match status" value="1"/>
</dbReference>
<evidence type="ECO:0000256" key="7">
    <source>
        <dbReference type="ARBA" id="ARBA00022603"/>
    </source>
</evidence>
<evidence type="ECO:0000256" key="10">
    <source>
        <dbReference type="ARBA" id="ARBA00022884"/>
    </source>
</evidence>
<dbReference type="EMBL" id="JACHKZ010000026">
    <property type="protein sequence ID" value="MBB6579292.1"/>
    <property type="molecule type" value="Genomic_DNA"/>
</dbReference>
<reference evidence="17 18" key="1">
    <citation type="submission" date="2020-08" db="EMBL/GenBank/DDBJ databases">
        <title>Functional genomics of gut bacteria from endangered species of beetles.</title>
        <authorList>
            <person name="Carlos-Shanley C."/>
        </authorList>
    </citation>
    <scope>NUCLEOTIDE SEQUENCE [LARGE SCALE GENOMIC DNA]</scope>
    <source>
        <strain evidence="17 18">S00124</strain>
    </source>
</reference>
<dbReference type="InterPro" id="IPR054728">
    <property type="entry name" value="RsmB-like_ferredoxin"/>
</dbReference>
<organism evidence="17 18">
    <name type="scientific">Comamonas odontotermitis</name>
    <dbReference type="NCBI Taxonomy" id="379895"/>
    <lineage>
        <taxon>Bacteria</taxon>
        <taxon>Pseudomonadati</taxon>
        <taxon>Pseudomonadota</taxon>
        <taxon>Betaproteobacteria</taxon>
        <taxon>Burkholderiales</taxon>
        <taxon>Comamonadaceae</taxon>
        <taxon>Comamonas</taxon>
    </lineage>
</organism>
<dbReference type="Gene3D" id="1.10.287.730">
    <property type="entry name" value="Helix hairpin bin"/>
    <property type="match status" value="1"/>
</dbReference>
<comment type="catalytic activity">
    <reaction evidence="13">
        <text>cytidine(967) in 16S rRNA + S-adenosyl-L-methionine = 5-methylcytidine(967) in 16S rRNA + S-adenosyl-L-homocysteine + H(+)</text>
        <dbReference type="Rhea" id="RHEA:42748"/>
        <dbReference type="Rhea" id="RHEA-COMP:10219"/>
        <dbReference type="Rhea" id="RHEA-COMP:10220"/>
        <dbReference type="ChEBI" id="CHEBI:15378"/>
        <dbReference type="ChEBI" id="CHEBI:57856"/>
        <dbReference type="ChEBI" id="CHEBI:59789"/>
        <dbReference type="ChEBI" id="CHEBI:74483"/>
        <dbReference type="ChEBI" id="CHEBI:82748"/>
        <dbReference type="EC" id="2.1.1.176"/>
    </reaction>
</comment>